<keyword evidence="3" id="KW-1185">Reference proteome</keyword>
<dbReference type="Proteomes" id="UP000554520">
    <property type="component" value="Unassembled WGS sequence"/>
</dbReference>
<proteinExistence type="predicted"/>
<sequence length="129" mass="14526">MFEKEVRRYFVLPFSVAVVSFITGAVLAFAIGRSGGFPAGQLHGLLFDYQHPKMLFIRFLFVTAFFTLGSAYRVWANDALFEKYKDEPQEQLKLAYIARIVSSASIVICTGFMLGVLDASYAFFKLQAN</sequence>
<keyword evidence="1" id="KW-1133">Transmembrane helix</keyword>
<keyword evidence="1" id="KW-0472">Membrane</keyword>
<evidence type="ECO:0000256" key="1">
    <source>
        <dbReference type="SAM" id="Phobius"/>
    </source>
</evidence>
<gene>
    <name evidence="2" type="ORF">FHS21_001666</name>
</gene>
<feature type="transmembrane region" description="Helical" evidence="1">
    <location>
        <begin position="55"/>
        <end position="75"/>
    </location>
</feature>
<name>A0A839U963_9HYPH</name>
<feature type="transmembrane region" description="Helical" evidence="1">
    <location>
        <begin position="96"/>
        <end position="117"/>
    </location>
</feature>
<evidence type="ECO:0000313" key="3">
    <source>
        <dbReference type="Proteomes" id="UP000554520"/>
    </source>
</evidence>
<feature type="transmembrane region" description="Helical" evidence="1">
    <location>
        <begin position="9"/>
        <end position="31"/>
    </location>
</feature>
<evidence type="ECO:0000313" key="2">
    <source>
        <dbReference type="EMBL" id="MBB3145261.1"/>
    </source>
</evidence>
<protein>
    <submittedName>
        <fullName evidence="2">Uncharacterized protein</fullName>
    </submittedName>
</protein>
<keyword evidence="1" id="KW-0812">Transmembrane</keyword>
<dbReference type="AlphaFoldDB" id="A0A839U963"/>
<organism evidence="2 3">
    <name type="scientific">Phyllobacterium trifolii</name>
    <dbReference type="NCBI Taxonomy" id="300193"/>
    <lineage>
        <taxon>Bacteria</taxon>
        <taxon>Pseudomonadati</taxon>
        <taxon>Pseudomonadota</taxon>
        <taxon>Alphaproteobacteria</taxon>
        <taxon>Hyphomicrobiales</taxon>
        <taxon>Phyllobacteriaceae</taxon>
        <taxon>Phyllobacterium</taxon>
    </lineage>
</organism>
<dbReference type="RefSeq" id="WP_112530567.1">
    <property type="nucleotide sequence ID" value="NZ_JACHXN010000004.1"/>
</dbReference>
<reference evidence="2 3" key="1">
    <citation type="submission" date="2020-08" db="EMBL/GenBank/DDBJ databases">
        <title>Genomic Encyclopedia of Type Strains, Phase III (KMG-III): the genomes of soil and plant-associated and newly described type strains.</title>
        <authorList>
            <person name="Whitman W."/>
        </authorList>
    </citation>
    <scope>NUCLEOTIDE SEQUENCE [LARGE SCALE GENOMIC DNA]</scope>
    <source>
        <strain evidence="2 3">CECT 7015</strain>
    </source>
</reference>
<dbReference type="EMBL" id="JACHXN010000004">
    <property type="protein sequence ID" value="MBB3145261.1"/>
    <property type="molecule type" value="Genomic_DNA"/>
</dbReference>
<comment type="caution">
    <text evidence="2">The sequence shown here is derived from an EMBL/GenBank/DDBJ whole genome shotgun (WGS) entry which is preliminary data.</text>
</comment>
<accession>A0A839U963</accession>